<feature type="active site" description="Proton donor/acceptor" evidence="5">
    <location>
        <position position="285"/>
    </location>
</feature>
<dbReference type="InterPro" id="IPR036691">
    <property type="entry name" value="Endo/exonu/phosph_ase_sf"/>
</dbReference>
<feature type="site" description="Transition state stabilizer" evidence="7">
    <location>
        <position position="287"/>
    </location>
</feature>
<feature type="region of interest" description="Disordered" evidence="8">
    <location>
        <begin position="81"/>
        <end position="104"/>
    </location>
</feature>
<feature type="binding site" evidence="6">
    <location>
        <position position="398"/>
    </location>
    <ligand>
        <name>Mg(2+)</name>
        <dbReference type="ChEBI" id="CHEBI:18420"/>
        <label>1</label>
    </ligand>
</feature>
<comment type="similarity">
    <text evidence="1">Belongs to the DNA repair enzymes AP/ExoA family.</text>
</comment>
<feature type="site" description="Important for catalytic activity" evidence="7">
    <location>
        <position position="357"/>
    </location>
</feature>
<evidence type="ECO:0000256" key="7">
    <source>
        <dbReference type="PIRSR" id="PIRSR604808-3"/>
    </source>
</evidence>
<feature type="binding site" evidence="6">
    <location>
        <position position="130"/>
    </location>
    <ligand>
        <name>Mg(2+)</name>
        <dbReference type="ChEBI" id="CHEBI:18420"/>
        <label>1</label>
    </ligand>
</feature>
<dbReference type="AlphaFoldDB" id="A0A2J6T8V4"/>
<dbReference type="GO" id="GO:0008081">
    <property type="term" value="F:phosphoric diester hydrolase activity"/>
    <property type="evidence" value="ECO:0007669"/>
    <property type="project" value="TreeGrafter"/>
</dbReference>
<evidence type="ECO:0000259" key="9">
    <source>
        <dbReference type="Pfam" id="PF03372"/>
    </source>
</evidence>
<dbReference type="GO" id="GO:0046872">
    <property type="term" value="F:metal ion binding"/>
    <property type="evidence" value="ECO:0007669"/>
    <property type="project" value="UniProtKB-KW"/>
</dbReference>
<gene>
    <name evidence="10" type="ORF">K444DRAFT_590274</name>
</gene>
<feature type="binding site" evidence="6">
    <location>
        <position position="285"/>
    </location>
    <ligand>
        <name>Mg(2+)</name>
        <dbReference type="ChEBI" id="CHEBI:18420"/>
        <label>1</label>
    </ligand>
</feature>
<feature type="binding site" evidence="6">
    <location>
        <position position="397"/>
    </location>
    <ligand>
        <name>Mg(2+)</name>
        <dbReference type="ChEBI" id="CHEBI:18420"/>
        <label>1</label>
    </ligand>
</feature>
<name>A0A2J6T8V4_9HELO</name>
<dbReference type="STRING" id="1095630.A0A2J6T8V4"/>
<dbReference type="OrthoDB" id="498125at2759"/>
<dbReference type="EMBL" id="KZ613816">
    <property type="protein sequence ID" value="PMD59418.1"/>
    <property type="molecule type" value="Genomic_DNA"/>
</dbReference>
<keyword evidence="3" id="KW-0378">Hydrolase</keyword>
<dbReference type="GeneID" id="36586222"/>
<dbReference type="Pfam" id="PF03372">
    <property type="entry name" value="Exo_endo_phos"/>
    <property type="match status" value="1"/>
</dbReference>
<evidence type="ECO:0000256" key="5">
    <source>
        <dbReference type="PIRSR" id="PIRSR604808-1"/>
    </source>
</evidence>
<feature type="compositionally biased region" description="Basic and acidic residues" evidence="8">
    <location>
        <begin position="44"/>
        <end position="53"/>
    </location>
</feature>
<evidence type="ECO:0000256" key="2">
    <source>
        <dbReference type="ARBA" id="ARBA00022723"/>
    </source>
</evidence>
<feature type="region of interest" description="Disordered" evidence="8">
    <location>
        <begin position="1"/>
        <end position="53"/>
    </location>
</feature>
<feature type="active site" description="Proton acceptor" evidence="5">
    <location>
        <position position="398"/>
    </location>
</feature>
<comment type="cofactor">
    <cofactor evidence="6">
        <name>Mg(2+)</name>
        <dbReference type="ChEBI" id="CHEBI:18420"/>
    </cofactor>
    <cofactor evidence="6">
        <name>Mn(2+)</name>
        <dbReference type="ChEBI" id="CHEBI:29035"/>
    </cofactor>
    <text evidence="6">Probably binds two magnesium or manganese ions per subunit.</text>
</comment>
<proteinExistence type="inferred from homology"/>
<evidence type="ECO:0000256" key="3">
    <source>
        <dbReference type="ARBA" id="ARBA00022801"/>
    </source>
</evidence>
<dbReference type="InParanoid" id="A0A2J6T8V4"/>
<organism evidence="10 11">
    <name type="scientific">Hyaloscypha bicolor E</name>
    <dbReference type="NCBI Taxonomy" id="1095630"/>
    <lineage>
        <taxon>Eukaryota</taxon>
        <taxon>Fungi</taxon>
        <taxon>Dikarya</taxon>
        <taxon>Ascomycota</taxon>
        <taxon>Pezizomycotina</taxon>
        <taxon>Leotiomycetes</taxon>
        <taxon>Helotiales</taxon>
        <taxon>Hyaloscyphaceae</taxon>
        <taxon>Hyaloscypha</taxon>
        <taxon>Hyaloscypha bicolor</taxon>
    </lineage>
</organism>
<feature type="binding site" evidence="6">
    <location>
        <position position="287"/>
    </location>
    <ligand>
        <name>Mg(2+)</name>
        <dbReference type="ChEBI" id="CHEBI:18420"/>
        <label>1</label>
    </ligand>
</feature>
<feature type="site" description="Interaction with DNA substrate" evidence="7">
    <location>
        <position position="398"/>
    </location>
</feature>
<feature type="binding site" evidence="6">
    <location>
        <position position="64"/>
    </location>
    <ligand>
        <name>Mg(2+)</name>
        <dbReference type="ChEBI" id="CHEBI:18420"/>
        <label>1</label>
    </ligand>
</feature>
<dbReference type="Gene3D" id="3.60.10.10">
    <property type="entry name" value="Endonuclease/exonuclease/phosphatase"/>
    <property type="match status" value="1"/>
</dbReference>
<dbReference type="GO" id="GO:0008311">
    <property type="term" value="F:double-stranded DNA 3'-5' DNA exonuclease activity"/>
    <property type="evidence" value="ECO:0007669"/>
    <property type="project" value="TreeGrafter"/>
</dbReference>
<sequence>MSSQPRKRLGAEEKEISPPLLRRKLNHDYDTKPASEPPLRSRSAPKEAREGKEGRARFEILSWNINGISHLLPQTQPSIKSFFRKSSGSGTRQTPETEDEDETRQYATAEAPLRKFLRRHGFPQIVCLQEVKISPKDKMARKAVERAANGGDAPGYKASFELPRDRFNATGWGGKVYGVCTLVREDVEEQCERLGTRGVEWDSEGRVLITELEFRSERESAGRKMEKLIVINGYWPNGTANTWRDSNTGVVKGSRHDMKRTFHSLMLTEALRHQEAGWQVVLIGDINIARLSLDGYPGIRLGAEHVRNRKEWNELFIESEEGLRGVDSWRWIHSERRGYSYHGEKVEEWGRSCDRVDLGIVSRGFIGEGEGEKGTGTSMRLVGAEIWETIEERGASDHVPISVVLDLGDIRKGDNGDGRKWNNLSED</sequence>
<evidence type="ECO:0000256" key="1">
    <source>
        <dbReference type="ARBA" id="ARBA00007092"/>
    </source>
</evidence>
<dbReference type="PROSITE" id="PS51435">
    <property type="entry name" value="AP_NUCLEASE_F1_4"/>
    <property type="match status" value="1"/>
</dbReference>
<feature type="compositionally biased region" description="Polar residues" evidence="8">
    <location>
        <begin position="81"/>
        <end position="94"/>
    </location>
</feature>
<evidence type="ECO:0000256" key="8">
    <source>
        <dbReference type="SAM" id="MobiDB-lite"/>
    </source>
</evidence>
<accession>A0A2J6T8V4</accession>
<dbReference type="GO" id="GO:0005634">
    <property type="term" value="C:nucleus"/>
    <property type="evidence" value="ECO:0007669"/>
    <property type="project" value="TreeGrafter"/>
</dbReference>
<evidence type="ECO:0000313" key="10">
    <source>
        <dbReference type="EMBL" id="PMD59418.1"/>
    </source>
</evidence>
<keyword evidence="2 6" id="KW-0479">Metal-binding</keyword>
<reference evidence="10 11" key="1">
    <citation type="submission" date="2016-04" db="EMBL/GenBank/DDBJ databases">
        <title>A degradative enzymes factory behind the ericoid mycorrhizal symbiosis.</title>
        <authorList>
            <consortium name="DOE Joint Genome Institute"/>
            <person name="Martino E."/>
            <person name="Morin E."/>
            <person name="Grelet G."/>
            <person name="Kuo A."/>
            <person name="Kohler A."/>
            <person name="Daghino S."/>
            <person name="Barry K."/>
            <person name="Choi C."/>
            <person name="Cichocki N."/>
            <person name="Clum A."/>
            <person name="Copeland A."/>
            <person name="Hainaut M."/>
            <person name="Haridas S."/>
            <person name="Labutti K."/>
            <person name="Lindquist E."/>
            <person name="Lipzen A."/>
            <person name="Khouja H.-R."/>
            <person name="Murat C."/>
            <person name="Ohm R."/>
            <person name="Olson A."/>
            <person name="Spatafora J."/>
            <person name="Veneault-Fourrey C."/>
            <person name="Henrissat B."/>
            <person name="Grigoriev I."/>
            <person name="Martin F."/>
            <person name="Perotto S."/>
        </authorList>
    </citation>
    <scope>NUCLEOTIDE SEQUENCE [LARGE SCALE GENOMIC DNA]</scope>
    <source>
        <strain evidence="10 11">E</strain>
    </source>
</reference>
<feature type="domain" description="Endonuclease/exonuclease/phosphatase" evidence="9">
    <location>
        <begin position="61"/>
        <end position="302"/>
    </location>
</feature>
<keyword evidence="6" id="KW-0464">Manganese</keyword>
<dbReference type="InterPro" id="IPR004808">
    <property type="entry name" value="AP_endonuc_1"/>
</dbReference>
<dbReference type="RefSeq" id="XP_024736322.1">
    <property type="nucleotide sequence ID" value="XM_024878145.1"/>
</dbReference>
<dbReference type="GO" id="GO:0006284">
    <property type="term" value="P:base-excision repair"/>
    <property type="evidence" value="ECO:0007669"/>
    <property type="project" value="TreeGrafter"/>
</dbReference>
<evidence type="ECO:0000256" key="6">
    <source>
        <dbReference type="PIRSR" id="PIRSR604808-2"/>
    </source>
</evidence>
<protein>
    <submittedName>
        <fullName evidence="10">DNase I-like protein</fullName>
    </submittedName>
</protein>
<keyword evidence="11" id="KW-1185">Reference proteome</keyword>
<dbReference type="InterPro" id="IPR005135">
    <property type="entry name" value="Endo/exonuclease/phosphatase"/>
</dbReference>
<keyword evidence="4 6" id="KW-0460">Magnesium</keyword>
<dbReference type="GO" id="GO:0003906">
    <property type="term" value="F:DNA-(apurinic or apyrimidinic site) endonuclease activity"/>
    <property type="evidence" value="ECO:0007669"/>
    <property type="project" value="TreeGrafter"/>
</dbReference>
<feature type="active site" evidence="5">
    <location>
        <position position="234"/>
    </location>
</feature>
<dbReference type="PANTHER" id="PTHR22748:SF14">
    <property type="entry name" value="ENDONUCLEASE_EXONUCLEASE_PHOSPHATASE DOMAIN-CONTAINING PROTEIN"/>
    <property type="match status" value="1"/>
</dbReference>
<dbReference type="Proteomes" id="UP000235371">
    <property type="component" value="Unassembled WGS sequence"/>
</dbReference>
<evidence type="ECO:0000256" key="4">
    <source>
        <dbReference type="ARBA" id="ARBA00022842"/>
    </source>
</evidence>
<dbReference type="PANTHER" id="PTHR22748">
    <property type="entry name" value="AP ENDONUCLEASE"/>
    <property type="match status" value="1"/>
</dbReference>
<dbReference type="SUPFAM" id="SSF56219">
    <property type="entry name" value="DNase I-like"/>
    <property type="match status" value="1"/>
</dbReference>
<evidence type="ECO:0000313" key="11">
    <source>
        <dbReference type="Proteomes" id="UP000235371"/>
    </source>
</evidence>